<organism evidence="2 3">
    <name type="scientific">Klebsormidium nitens</name>
    <name type="common">Green alga</name>
    <name type="synonym">Ulothrix nitens</name>
    <dbReference type="NCBI Taxonomy" id="105231"/>
    <lineage>
        <taxon>Eukaryota</taxon>
        <taxon>Viridiplantae</taxon>
        <taxon>Streptophyta</taxon>
        <taxon>Klebsormidiophyceae</taxon>
        <taxon>Klebsormidiales</taxon>
        <taxon>Klebsormidiaceae</taxon>
        <taxon>Klebsormidium</taxon>
    </lineage>
</organism>
<feature type="region of interest" description="Disordered" evidence="1">
    <location>
        <begin position="101"/>
        <end position="126"/>
    </location>
</feature>
<accession>A0A1Y1I951</accession>
<feature type="compositionally biased region" description="Polar residues" evidence="1">
    <location>
        <begin position="101"/>
        <end position="112"/>
    </location>
</feature>
<sequence length="480" mass="52785">MRARWLGTKDCKHFVKPGVQDTSPLQMSFRLQQWPAHSNVPLAPDPTPDASCWHAMLRATLQAGVLKTNNLWWGLLAFVDVLKLGARSLVVGSGCLTRQTSPFPSSLRSLPTLQPRPGLSSSGVRSPSVPVGARLLRRSGELRLMCQAGCTRHDSSSEGPVWIRTVTWRGAVLVERPSAARRPRHPLPHFQATAAWRLLEAALATSRAASRLPTGVCLGRRRASRRDQSGASQRSGSPSRDGPGRIRLRSRKTLSFLTRRIRIKRRTGTDKTGLGETSALGAGDEVGTLGRDRVRVEALERTLPFLTRLAVHAAPPCPGAHFEAEGAWRLISRFGNPGDPESHAAVAASRCLPCRPIEVVNGCDIHHGRQPLGGLQNRRQVTEPRPAAVAARSTRRAHDADVHQLKASQRLGWFLETHGGRSPLGRPMYSRSVCRAERKAAASFYSCHGFTPWGLPQLLWRKDLDLYLWPAVLEERISAL</sequence>
<evidence type="ECO:0000313" key="2">
    <source>
        <dbReference type="EMBL" id="GAQ85216.1"/>
    </source>
</evidence>
<keyword evidence="3" id="KW-1185">Reference proteome</keyword>
<dbReference type="Proteomes" id="UP000054558">
    <property type="component" value="Unassembled WGS sequence"/>
</dbReference>
<evidence type="ECO:0000256" key="1">
    <source>
        <dbReference type="SAM" id="MobiDB-lite"/>
    </source>
</evidence>
<feature type="compositionally biased region" description="Low complexity" evidence="1">
    <location>
        <begin position="115"/>
        <end position="126"/>
    </location>
</feature>
<proteinExistence type="predicted"/>
<dbReference type="AlphaFoldDB" id="A0A1Y1I951"/>
<dbReference type="EMBL" id="DF237173">
    <property type="protein sequence ID" value="GAQ85216.1"/>
    <property type="molecule type" value="Genomic_DNA"/>
</dbReference>
<reference evidence="2 3" key="1">
    <citation type="journal article" date="2014" name="Nat. Commun.">
        <title>Klebsormidium flaccidum genome reveals primary factors for plant terrestrial adaptation.</title>
        <authorList>
            <person name="Hori K."/>
            <person name="Maruyama F."/>
            <person name="Fujisawa T."/>
            <person name="Togashi T."/>
            <person name="Yamamoto N."/>
            <person name="Seo M."/>
            <person name="Sato S."/>
            <person name="Yamada T."/>
            <person name="Mori H."/>
            <person name="Tajima N."/>
            <person name="Moriyama T."/>
            <person name="Ikeuchi M."/>
            <person name="Watanabe M."/>
            <person name="Wada H."/>
            <person name="Kobayashi K."/>
            <person name="Saito M."/>
            <person name="Masuda T."/>
            <person name="Sasaki-Sekimoto Y."/>
            <person name="Mashiguchi K."/>
            <person name="Awai K."/>
            <person name="Shimojima M."/>
            <person name="Masuda S."/>
            <person name="Iwai M."/>
            <person name="Nobusawa T."/>
            <person name="Narise T."/>
            <person name="Kondo S."/>
            <person name="Saito H."/>
            <person name="Sato R."/>
            <person name="Murakawa M."/>
            <person name="Ihara Y."/>
            <person name="Oshima-Yamada Y."/>
            <person name="Ohtaka K."/>
            <person name="Satoh M."/>
            <person name="Sonobe K."/>
            <person name="Ishii M."/>
            <person name="Ohtani R."/>
            <person name="Kanamori-Sato M."/>
            <person name="Honoki R."/>
            <person name="Miyazaki D."/>
            <person name="Mochizuki H."/>
            <person name="Umetsu J."/>
            <person name="Higashi K."/>
            <person name="Shibata D."/>
            <person name="Kamiya Y."/>
            <person name="Sato N."/>
            <person name="Nakamura Y."/>
            <person name="Tabata S."/>
            <person name="Ida S."/>
            <person name="Kurokawa K."/>
            <person name="Ohta H."/>
        </authorList>
    </citation>
    <scope>NUCLEOTIDE SEQUENCE [LARGE SCALE GENOMIC DNA]</scope>
    <source>
        <strain evidence="2 3">NIES-2285</strain>
    </source>
</reference>
<gene>
    <name evidence="2" type="ORF">KFL_002240175</name>
</gene>
<name>A0A1Y1I951_KLENI</name>
<evidence type="ECO:0000313" key="3">
    <source>
        <dbReference type="Proteomes" id="UP000054558"/>
    </source>
</evidence>
<protein>
    <submittedName>
        <fullName evidence="2">Uncharacterized protein</fullName>
    </submittedName>
</protein>
<feature type="compositionally biased region" description="Polar residues" evidence="1">
    <location>
        <begin position="229"/>
        <end position="238"/>
    </location>
</feature>
<feature type="region of interest" description="Disordered" evidence="1">
    <location>
        <begin position="215"/>
        <end position="248"/>
    </location>
</feature>